<keyword evidence="2" id="KW-1185">Reference proteome</keyword>
<name>A0ABM1TRK3_LIMPO</name>
<evidence type="ECO:0000313" key="3">
    <source>
        <dbReference type="RefSeq" id="XP_022258509.1"/>
    </source>
</evidence>
<organism evidence="2 3">
    <name type="scientific">Limulus polyphemus</name>
    <name type="common">Atlantic horseshoe crab</name>
    <dbReference type="NCBI Taxonomy" id="6850"/>
    <lineage>
        <taxon>Eukaryota</taxon>
        <taxon>Metazoa</taxon>
        <taxon>Ecdysozoa</taxon>
        <taxon>Arthropoda</taxon>
        <taxon>Chelicerata</taxon>
        <taxon>Merostomata</taxon>
        <taxon>Xiphosura</taxon>
        <taxon>Limulidae</taxon>
        <taxon>Limulus</taxon>
    </lineage>
</organism>
<accession>A0ABM1TRK3</accession>
<keyword evidence="1" id="KW-0472">Membrane</keyword>
<dbReference type="GeneID" id="111089754"/>
<keyword evidence="1" id="KW-1133">Transmembrane helix</keyword>
<gene>
    <name evidence="3" type="primary">LOC111089754</name>
</gene>
<dbReference type="RefSeq" id="XP_022258509.1">
    <property type="nucleotide sequence ID" value="XM_022402801.1"/>
</dbReference>
<evidence type="ECO:0000256" key="1">
    <source>
        <dbReference type="SAM" id="Phobius"/>
    </source>
</evidence>
<sequence length="76" mass="8186">MTVITGVFSAVLAIGGFIGPSLGGALLDYVGYRKGTTVLLGLEIAISFLSIVHFLWNILCRRRDRSDDLVFIVAAD</sequence>
<proteinExistence type="predicted"/>
<feature type="transmembrane region" description="Helical" evidence="1">
    <location>
        <begin position="39"/>
        <end position="59"/>
    </location>
</feature>
<dbReference type="SUPFAM" id="SSF103473">
    <property type="entry name" value="MFS general substrate transporter"/>
    <property type="match status" value="1"/>
</dbReference>
<dbReference type="Gene3D" id="1.20.1250.20">
    <property type="entry name" value="MFS general substrate transporter like domains"/>
    <property type="match status" value="1"/>
</dbReference>
<evidence type="ECO:0000313" key="2">
    <source>
        <dbReference type="Proteomes" id="UP000694941"/>
    </source>
</evidence>
<dbReference type="InterPro" id="IPR036259">
    <property type="entry name" value="MFS_trans_sf"/>
</dbReference>
<reference evidence="3" key="1">
    <citation type="submission" date="2025-08" db="UniProtKB">
        <authorList>
            <consortium name="RefSeq"/>
        </authorList>
    </citation>
    <scope>IDENTIFICATION</scope>
    <source>
        <tissue evidence="3">Muscle</tissue>
    </source>
</reference>
<keyword evidence="1" id="KW-0812">Transmembrane</keyword>
<dbReference type="Proteomes" id="UP000694941">
    <property type="component" value="Unplaced"/>
</dbReference>
<protein>
    <submittedName>
        <fullName evidence="3">MFS-type transporter SLC18B1-like</fullName>
    </submittedName>
</protein>